<dbReference type="EMBL" id="CP097463">
    <property type="protein sequence ID" value="WAX58203.1"/>
    <property type="molecule type" value="Genomic_DNA"/>
</dbReference>
<name>A0ABY7K122_9ACTN</name>
<dbReference type="InterPro" id="IPR041413">
    <property type="entry name" value="MLTR_LBD"/>
</dbReference>
<gene>
    <name evidence="2" type="ORF">M6B22_05420</name>
</gene>
<evidence type="ECO:0000313" key="2">
    <source>
        <dbReference type="EMBL" id="WAX58203.1"/>
    </source>
</evidence>
<dbReference type="Gene3D" id="3.30.450.180">
    <property type="match status" value="1"/>
</dbReference>
<reference evidence="2" key="1">
    <citation type="submission" date="2022-05" db="EMBL/GenBank/DDBJ databases">
        <title>Jatrophihabitans sp. SB3-54 whole genome sequence.</title>
        <authorList>
            <person name="Suh M.K."/>
            <person name="Eom M.K."/>
            <person name="Kim J.S."/>
            <person name="Kim H.S."/>
            <person name="Do H.E."/>
            <person name="Shin Y.K."/>
            <person name="Lee J.-S."/>
        </authorList>
    </citation>
    <scope>NUCLEOTIDE SEQUENCE</scope>
    <source>
        <strain evidence="2">SB3-54</strain>
    </source>
</reference>
<accession>A0ABY7K122</accession>
<dbReference type="PANTHER" id="PTHR35010">
    <property type="entry name" value="BLL4672 PROTEIN-RELATED"/>
    <property type="match status" value="1"/>
</dbReference>
<dbReference type="SMART" id="SM00530">
    <property type="entry name" value="HTH_XRE"/>
    <property type="match status" value="1"/>
</dbReference>
<dbReference type="InterPro" id="IPR010982">
    <property type="entry name" value="Lambda_DNA-bd_dom_sf"/>
</dbReference>
<evidence type="ECO:0000259" key="1">
    <source>
        <dbReference type="SMART" id="SM00530"/>
    </source>
</evidence>
<dbReference type="InterPro" id="IPR001387">
    <property type="entry name" value="Cro/C1-type_HTH"/>
</dbReference>
<dbReference type="CDD" id="cd00093">
    <property type="entry name" value="HTH_XRE"/>
    <property type="match status" value="1"/>
</dbReference>
<dbReference type="SUPFAM" id="SSF47413">
    <property type="entry name" value="lambda repressor-like DNA-binding domains"/>
    <property type="match status" value="1"/>
</dbReference>
<organism evidence="2 3">
    <name type="scientific">Jatrophihabitans cynanchi</name>
    <dbReference type="NCBI Taxonomy" id="2944128"/>
    <lineage>
        <taxon>Bacteria</taxon>
        <taxon>Bacillati</taxon>
        <taxon>Actinomycetota</taxon>
        <taxon>Actinomycetes</taxon>
        <taxon>Jatrophihabitantales</taxon>
        <taxon>Jatrophihabitantaceae</taxon>
        <taxon>Jatrophihabitans</taxon>
    </lineage>
</organism>
<feature type="domain" description="HTH cro/C1-type" evidence="1">
    <location>
        <begin position="19"/>
        <end position="91"/>
    </location>
</feature>
<keyword evidence="3" id="KW-1185">Reference proteome</keyword>
<proteinExistence type="predicted"/>
<protein>
    <submittedName>
        <fullName evidence="2">Helix-turn-helix transcriptional regulator</fullName>
    </submittedName>
</protein>
<dbReference type="Pfam" id="PF13560">
    <property type="entry name" value="HTH_31"/>
    <property type="match status" value="1"/>
</dbReference>
<dbReference type="PANTHER" id="PTHR35010:SF2">
    <property type="entry name" value="BLL4672 PROTEIN"/>
    <property type="match status" value="1"/>
</dbReference>
<dbReference type="RefSeq" id="WP_269444753.1">
    <property type="nucleotide sequence ID" value="NZ_CP097463.1"/>
</dbReference>
<dbReference type="Proteomes" id="UP001164693">
    <property type="component" value="Chromosome"/>
</dbReference>
<sequence>MSVMAGTYSKARREELASFLRSRRDRVTPADVGLAPGVRRRTPGLRREEVAQLAGVGVTWYTWLEQGRPINASVQVLDAIARVLRLGGSERWHLYRLAEVPGVPSPPSNENVPSEVFAVLDALDPSPACVYNGKYDLLACNEAYAALFPYLVEATGIRRNALWQMYAGPQPAPVTDLDVCTAMIATLRANYANHVGEPEWVELIDTLCAANSEFARLWAEHPIAEPGMPVTKAFQCFGLGTVRVRATGFPLARTVDLRMVVYIPETAADVALIGELRARVARRLQPA</sequence>
<evidence type="ECO:0000313" key="3">
    <source>
        <dbReference type="Proteomes" id="UP001164693"/>
    </source>
</evidence>
<dbReference type="Pfam" id="PF17765">
    <property type="entry name" value="MLTR_LBD"/>
    <property type="match status" value="1"/>
</dbReference>
<dbReference type="Gene3D" id="1.10.260.40">
    <property type="entry name" value="lambda repressor-like DNA-binding domains"/>
    <property type="match status" value="1"/>
</dbReference>